<protein>
    <recommendedName>
        <fullName evidence="1">F-box domain-containing protein</fullName>
    </recommendedName>
</protein>
<dbReference type="InterPro" id="IPR001810">
    <property type="entry name" value="F-box_dom"/>
</dbReference>
<evidence type="ECO:0000313" key="3">
    <source>
        <dbReference type="Proteomes" id="UP001305779"/>
    </source>
</evidence>
<evidence type="ECO:0000313" key="2">
    <source>
        <dbReference type="EMBL" id="KAK4496381.1"/>
    </source>
</evidence>
<gene>
    <name evidence="2" type="ORF">PRZ48_012361</name>
</gene>
<organism evidence="2 3">
    <name type="scientific">Zasmidium cellare</name>
    <name type="common">Wine cellar mold</name>
    <name type="synonym">Racodium cellare</name>
    <dbReference type="NCBI Taxonomy" id="395010"/>
    <lineage>
        <taxon>Eukaryota</taxon>
        <taxon>Fungi</taxon>
        <taxon>Dikarya</taxon>
        <taxon>Ascomycota</taxon>
        <taxon>Pezizomycotina</taxon>
        <taxon>Dothideomycetes</taxon>
        <taxon>Dothideomycetidae</taxon>
        <taxon>Mycosphaerellales</taxon>
        <taxon>Mycosphaerellaceae</taxon>
        <taxon>Zasmidium</taxon>
    </lineage>
</organism>
<evidence type="ECO:0000259" key="1">
    <source>
        <dbReference type="PROSITE" id="PS50181"/>
    </source>
</evidence>
<dbReference type="PROSITE" id="PS50181">
    <property type="entry name" value="FBOX"/>
    <property type="match status" value="1"/>
</dbReference>
<dbReference type="SUPFAM" id="SSF52047">
    <property type="entry name" value="RNI-like"/>
    <property type="match status" value="1"/>
</dbReference>
<dbReference type="EMBL" id="JAXOVC010000010">
    <property type="protein sequence ID" value="KAK4496381.1"/>
    <property type="molecule type" value="Genomic_DNA"/>
</dbReference>
<sequence length="306" mass="34693">MATVRPPQTLHNFPDELVQHIADYVGEKDTDSFRNLRFVCRRMHPVATRCFAKARFRTLSIGTSKSKVESAIKLFENCTALGLAVEVVWLQFSGSQTHEFLLDMVSRQANTAAAKDSLALKLREFQARRQAEHLQVDLPRLLTQFPNMKSLSLMYMNKFNQQPKLALPALQEAIQKSGCNLTTLLMYQCKTSSSNLGTLLSIFPNLEKLDIKQTDITDDWVDALREVRAHGGALQNLFLETDGRCENARDFNDGVFNIGMRMSLHGVSYDIRVSDKRVEANGAAAVKFALDRILEGWERRRKVLQN</sequence>
<proteinExistence type="predicted"/>
<dbReference type="Proteomes" id="UP001305779">
    <property type="component" value="Unassembled WGS sequence"/>
</dbReference>
<accession>A0ABR0E4N0</accession>
<feature type="domain" description="F-box" evidence="1">
    <location>
        <begin position="7"/>
        <end position="59"/>
    </location>
</feature>
<name>A0ABR0E4N0_ZASCE</name>
<dbReference type="InterPro" id="IPR032675">
    <property type="entry name" value="LRR_dom_sf"/>
</dbReference>
<dbReference type="Gene3D" id="3.80.10.10">
    <property type="entry name" value="Ribonuclease Inhibitor"/>
    <property type="match status" value="1"/>
</dbReference>
<reference evidence="2 3" key="1">
    <citation type="journal article" date="2023" name="G3 (Bethesda)">
        <title>A chromosome-level genome assembly of Zasmidium syzygii isolated from banana leaves.</title>
        <authorList>
            <person name="van Westerhoven A.C."/>
            <person name="Mehrabi R."/>
            <person name="Talebi R."/>
            <person name="Steentjes M.B.F."/>
            <person name="Corcolon B."/>
            <person name="Chong P.A."/>
            <person name="Kema G.H.J."/>
            <person name="Seidl M.F."/>
        </authorList>
    </citation>
    <scope>NUCLEOTIDE SEQUENCE [LARGE SCALE GENOMIC DNA]</scope>
    <source>
        <strain evidence="2 3">P124</strain>
    </source>
</reference>
<keyword evidence="3" id="KW-1185">Reference proteome</keyword>
<comment type="caution">
    <text evidence="2">The sequence shown here is derived from an EMBL/GenBank/DDBJ whole genome shotgun (WGS) entry which is preliminary data.</text>
</comment>